<sequence length="163" mass="18308">MANPVNSTNTLGTVEHKLSLETVMMKALSGRSEILDDQIREQAKMIADKNALLKEFNTFLQEGRSEQAKGKTTEMSPEFTAFIKANNVDVPNDDNDNKYSKDEWTAVIENMQTEIDSLTSTSQTDLIDLQAIMNKYDEVIKQQTNFLSTSHGEKDSIIGNTRI</sequence>
<reference evidence="1 2" key="2">
    <citation type="journal article" date="2022" name="Mar. Drugs">
        <title>Bioassay-Guided Fractionation Leads to the Detection of Cholic Acid Generated by the Rare Thalassomonas sp.</title>
        <authorList>
            <person name="Pheiffer F."/>
            <person name="Schneider Y.K."/>
            <person name="Hansen E.H."/>
            <person name="Andersen J.H."/>
            <person name="Isaksson J."/>
            <person name="Busche T."/>
            <person name="R C."/>
            <person name="Kalinowski J."/>
            <person name="Zyl L.V."/>
            <person name="Trindade M."/>
        </authorList>
    </citation>
    <scope>NUCLEOTIDE SEQUENCE [LARGE SCALE GENOMIC DNA]</scope>
    <source>
        <strain evidence="1 2">A5K-106</strain>
    </source>
</reference>
<name>A0AAE9YIZ4_9GAMM</name>
<dbReference type="EMBL" id="CP059735">
    <property type="protein sequence ID" value="WDD96601.1"/>
    <property type="molecule type" value="Genomic_DNA"/>
</dbReference>
<accession>A0AAE9YIZ4</accession>
<dbReference type="InterPro" id="IPR035074">
    <property type="entry name" value="EspA/CesA-like"/>
</dbReference>
<keyword evidence="2" id="KW-1185">Reference proteome</keyword>
<evidence type="ECO:0000313" key="2">
    <source>
        <dbReference type="Proteomes" id="UP000032568"/>
    </source>
</evidence>
<proteinExistence type="predicted"/>
<gene>
    <name evidence="1" type="ORF">SG35_014550</name>
</gene>
<dbReference type="AlphaFoldDB" id="A0AAE9YIZ4"/>
<dbReference type="KEGG" id="tact:SG35_014550"/>
<protein>
    <submittedName>
        <fullName evidence="1">Uncharacterized protein</fullName>
    </submittedName>
</protein>
<dbReference type="SUPFAM" id="SSF116927">
    <property type="entry name" value="EspA/CesA-like"/>
    <property type="match status" value="1"/>
</dbReference>
<evidence type="ECO:0000313" key="1">
    <source>
        <dbReference type="EMBL" id="WDD96601.1"/>
    </source>
</evidence>
<dbReference type="Proteomes" id="UP000032568">
    <property type="component" value="Chromosome"/>
</dbReference>
<reference evidence="1 2" key="1">
    <citation type="journal article" date="2015" name="Genome Announc.">
        <title>Draft Genome Sequences of Marine Isolates of Thalassomonas viridans and Thalassomonas actiniarum.</title>
        <authorList>
            <person name="Olonade I."/>
            <person name="van Zyl L.J."/>
            <person name="Trindade M."/>
        </authorList>
    </citation>
    <scope>NUCLEOTIDE SEQUENCE [LARGE SCALE GENOMIC DNA]</scope>
    <source>
        <strain evidence="1 2">A5K-106</strain>
    </source>
</reference>
<dbReference type="RefSeq" id="WP_152646726.1">
    <property type="nucleotide sequence ID" value="NZ_CP059735.1"/>
</dbReference>
<organism evidence="1 2">
    <name type="scientific">Thalassomonas actiniarum</name>
    <dbReference type="NCBI Taxonomy" id="485447"/>
    <lineage>
        <taxon>Bacteria</taxon>
        <taxon>Pseudomonadati</taxon>
        <taxon>Pseudomonadota</taxon>
        <taxon>Gammaproteobacteria</taxon>
        <taxon>Alteromonadales</taxon>
        <taxon>Colwelliaceae</taxon>
        <taxon>Thalassomonas</taxon>
    </lineage>
</organism>